<keyword evidence="2 7" id="KW-0813">Transport</keyword>
<feature type="transmembrane region" description="Helical" evidence="7">
    <location>
        <begin position="135"/>
        <end position="158"/>
    </location>
</feature>
<proteinExistence type="inferred from homology"/>
<dbReference type="CDD" id="cd06261">
    <property type="entry name" value="TM_PBP2"/>
    <property type="match status" value="1"/>
</dbReference>
<dbReference type="PANTHER" id="PTHR43163:SF6">
    <property type="entry name" value="DIPEPTIDE TRANSPORT SYSTEM PERMEASE PROTEIN DPPB-RELATED"/>
    <property type="match status" value="1"/>
</dbReference>
<dbReference type="Pfam" id="PF00528">
    <property type="entry name" value="BPD_transp_1"/>
    <property type="match status" value="1"/>
</dbReference>
<evidence type="ECO:0000256" key="2">
    <source>
        <dbReference type="ARBA" id="ARBA00022448"/>
    </source>
</evidence>
<feature type="transmembrane region" description="Helical" evidence="7">
    <location>
        <begin position="100"/>
        <end position="123"/>
    </location>
</feature>
<dbReference type="Gene3D" id="1.10.3720.10">
    <property type="entry name" value="MetI-like"/>
    <property type="match status" value="1"/>
</dbReference>
<feature type="transmembrane region" description="Helical" evidence="7">
    <location>
        <begin position="178"/>
        <end position="197"/>
    </location>
</feature>
<organism evidence="9 10">
    <name type="scientific">Aquibaculum arenosum</name>
    <dbReference type="NCBI Taxonomy" id="3032591"/>
    <lineage>
        <taxon>Bacteria</taxon>
        <taxon>Pseudomonadati</taxon>
        <taxon>Pseudomonadota</taxon>
        <taxon>Alphaproteobacteria</taxon>
        <taxon>Rhodospirillales</taxon>
        <taxon>Rhodovibrionaceae</taxon>
        <taxon>Aquibaculum</taxon>
    </lineage>
</organism>
<name>A0ABT5YHV2_9PROT</name>
<reference evidence="9 10" key="1">
    <citation type="submission" date="2023-03" db="EMBL/GenBank/DDBJ databases">
        <title>Fodinicurvata sp. CAU 1616 isolated from sea sendiment.</title>
        <authorList>
            <person name="Kim W."/>
        </authorList>
    </citation>
    <scope>NUCLEOTIDE SEQUENCE [LARGE SCALE GENOMIC DNA]</scope>
    <source>
        <strain evidence="9 10">CAU 1616</strain>
    </source>
</reference>
<dbReference type="InterPro" id="IPR045621">
    <property type="entry name" value="BPD_transp_1_N"/>
</dbReference>
<dbReference type="InterPro" id="IPR035906">
    <property type="entry name" value="MetI-like_sf"/>
</dbReference>
<gene>
    <name evidence="9" type="ORF">P2G67_00240</name>
</gene>
<evidence type="ECO:0000313" key="10">
    <source>
        <dbReference type="Proteomes" id="UP001215503"/>
    </source>
</evidence>
<feature type="transmembrane region" description="Helical" evidence="7">
    <location>
        <begin position="287"/>
        <end position="308"/>
    </location>
</feature>
<evidence type="ECO:0000259" key="8">
    <source>
        <dbReference type="PROSITE" id="PS50928"/>
    </source>
</evidence>
<dbReference type="SUPFAM" id="SSF161098">
    <property type="entry name" value="MetI-like"/>
    <property type="match status" value="1"/>
</dbReference>
<protein>
    <submittedName>
        <fullName evidence="9">ABC transporter permease</fullName>
    </submittedName>
</protein>
<evidence type="ECO:0000256" key="1">
    <source>
        <dbReference type="ARBA" id="ARBA00004651"/>
    </source>
</evidence>
<dbReference type="Pfam" id="PF19300">
    <property type="entry name" value="BPD_transp_1_N"/>
    <property type="match status" value="1"/>
</dbReference>
<evidence type="ECO:0000256" key="6">
    <source>
        <dbReference type="ARBA" id="ARBA00023136"/>
    </source>
</evidence>
<evidence type="ECO:0000256" key="7">
    <source>
        <dbReference type="RuleBase" id="RU363032"/>
    </source>
</evidence>
<comment type="similarity">
    <text evidence="7">Belongs to the binding-protein-dependent transport system permease family.</text>
</comment>
<dbReference type="Proteomes" id="UP001215503">
    <property type="component" value="Unassembled WGS sequence"/>
</dbReference>
<sequence length="316" mass="34181">MILSLVAKRLALGVLTLWLVSLLIFAITEILPGDVATAILGQAATPETVAAIRNQLGLNEPAWWRYLQWLTGAIQGDFGISLANQRPVAPQILGRLENTLFLASVAAVIAVPLAISLGLIAAIKQHSLLDRTISLTTLASISVPEFFIAYLLIFFLAVQAGWFPSMARFDADMGFLEQLGVIVLPALTLVLVVLAHMMRMTRATVLNVMAQPFVEMAELKGVPKWRIVVQHALPNALAPIINVVALNLAYLVVGVIVVEVVFVYPGLGQFMVDAVARRDIPTVQACGLIFAAVYVTLNMLADIGAILANPRLRHPR</sequence>
<keyword evidence="10" id="KW-1185">Reference proteome</keyword>
<accession>A0ABT5YHV2</accession>
<evidence type="ECO:0000313" key="9">
    <source>
        <dbReference type="EMBL" id="MDF2094398.1"/>
    </source>
</evidence>
<keyword evidence="5 7" id="KW-1133">Transmembrane helix</keyword>
<dbReference type="PANTHER" id="PTHR43163">
    <property type="entry name" value="DIPEPTIDE TRANSPORT SYSTEM PERMEASE PROTEIN DPPB-RELATED"/>
    <property type="match status" value="1"/>
</dbReference>
<evidence type="ECO:0000256" key="4">
    <source>
        <dbReference type="ARBA" id="ARBA00022692"/>
    </source>
</evidence>
<comment type="subcellular location">
    <subcellularLocation>
        <location evidence="1 7">Cell membrane</location>
        <topology evidence="1 7">Multi-pass membrane protein</topology>
    </subcellularLocation>
</comment>
<dbReference type="EMBL" id="JARHUD010000001">
    <property type="protein sequence ID" value="MDF2094398.1"/>
    <property type="molecule type" value="Genomic_DNA"/>
</dbReference>
<comment type="caution">
    <text evidence="9">The sequence shown here is derived from an EMBL/GenBank/DDBJ whole genome shotgun (WGS) entry which is preliminary data.</text>
</comment>
<evidence type="ECO:0000256" key="5">
    <source>
        <dbReference type="ARBA" id="ARBA00022989"/>
    </source>
</evidence>
<keyword evidence="3" id="KW-1003">Cell membrane</keyword>
<feature type="transmembrane region" description="Helical" evidence="7">
    <location>
        <begin position="248"/>
        <end position="267"/>
    </location>
</feature>
<dbReference type="PROSITE" id="PS50928">
    <property type="entry name" value="ABC_TM1"/>
    <property type="match status" value="1"/>
</dbReference>
<dbReference type="InterPro" id="IPR000515">
    <property type="entry name" value="MetI-like"/>
</dbReference>
<evidence type="ECO:0000256" key="3">
    <source>
        <dbReference type="ARBA" id="ARBA00022475"/>
    </source>
</evidence>
<keyword evidence="6 7" id="KW-0472">Membrane</keyword>
<keyword evidence="4 7" id="KW-0812">Transmembrane</keyword>
<dbReference type="RefSeq" id="WP_275818870.1">
    <property type="nucleotide sequence ID" value="NZ_JARHUD010000001.1"/>
</dbReference>
<feature type="domain" description="ABC transmembrane type-1" evidence="8">
    <location>
        <begin position="96"/>
        <end position="301"/>
    </location>
</feature>